<evidence type="ECO:0000313" key="2">
    <source>
        <dbReference type="Proteomes" id="UP001215231"/>
    </source>
</evidence>
<protein>
    <submittedName>
        <fullName evidence="1">Uncharacterized protein</fullName>
    </submittedName>
</protein>
<proteinExistence type="predicted"/>
<accession>A0ABY7VGK1</accession>
<sequence>MSQEISLDPVRVEAAHVWAEVMFDGIEEQNGEVTLQKKELRIEEVYRRMDGRVDKSTLEEISEMDVNEFLYLAANGNEEAMAGLVQAIRESIDDAVERGN</sequence>
<keyword evidence="2" id="KW-1185">Reference proteome</keyword>
<dbReference type="Proteomes" id="UP001215231">
    <property type="component" value="Chromosome"/>
</dbReference>
<reference evidence="1 2" key="1">
    <citation type="journal article" date="2022" name="Mar. Drugs">
        <title>Bioassay-Guided Fractionation Leads to the Detection of Cholic Acid Generated by the Rare Thalassomonas sp.</title>
        <authorList>
            <person name="Pheiffer F."/>
            <person name="Schneider Y.K."/>
            <person name="Hansen E.H."/>
            <person name="Andersen J.H."/>
            <person name="Isaksson J."/>
            <person name="Busche T."/>
            <person name="R C."/>
            <person name="Kalinowski J."/>
            <person name="Zyl L.V."/>
            <person name="Trindade M."/>
        </authorList>
    </citation>
    <scope>NUCLEOTIDE SEQUENCE [LARGE SCALE GENOMIC DNA]</scope>
    <source>
        <strain evidence="1 2">A5K-61T</strain>
    </source>
</reference>
<gene>
    <name evidence="1" type="ORF">H3N35_05070</name>
</gene>
<dbReference type="RefSeq" id="WP_274053166.1">
    <property type="nucleotide sequence ID" value="NZ_CP059693.1"/>
</dbReference>
<evidence type="ECO:0000313" key="1">
    <source>
        <dbReference type="EMBL" id="WDE12842.1"/>
    </source>
</evidence>
<name>A0ABY7VGK1_9GAMM</name>
<organism evidence="1 2">
    <name type="scientific">Thalassomonas haliotis</name>
    <dbReference type="NCBI Taxonomy" id="485448"/>
    <lineage>
        <taxon>Bacteria</taxon>
        <taxon>Pseudomonadati</taxon>
        <taxon>Pseudomonadota</taxon>
        <taxon>Gammaproteobacteria</taxon>
        <taxon>Alteromonadales</taxon>
        <taxon>Colwelliaceae</taxon>
        <taxon>Thalassomonas</taxon>
    </lineage>
</organism>
<dbReference type="EMBL" id="CP059693">
    <property type="protein sequence ID" value="WDE12842.1"/>
    <property type="molecule type" value="Genomic_DNA"/>
</dbReference>